<dbReference type="Proteomes" id="UP000306630">
    <property type="component" value="Unassembled WGS sequence"/>
</dbReference>
<evidence type="ECO:0000313" key="3">
    <source>
        <dbReference type="EMBL" id="ANU62586.1"/>
    </source>
</evidence>
<dbReference type="SUPFAM" id="SSF56954">
    <property type="entry name" value="Outer membrane efflux proteins (OEP)"/>
    <property type="match status" value="1"/>
</dbReference>
<dbReference type="Gene3D" id="2.20.200.10">
    <property type="entry name" value="Outer membrane efflux proteins (OEP)"/>
    <property type="match status" value="1"/>
</dbReference>
<keyword evidence="2" id="KW-0812">Transmembrane</keyword>
<accession>A0A1Z2XER4</accession>
<gene>
    <name evidence="3" type="ORF">A4V02_01770</name>
    <name evidence="4" type="ORF">E5333_09895</name>
</gene>
<dbReference type="KEGG" id="pary:A4V02_01770"/>
<evidence type="ECO:0000313" key="4">
    <source>
        <dbReference type="EMBL" id="TGY72817.1"/>
    </source>
</evidence>
<dbReference type="RefSeq" id="WP_068959979.1">
    <property type="nucleotide sequence ID" value="NZ_CAJTAP010000025.1"/>
</dbReference>
<dbReference type="OrthoDB" id="9770517at2"/>
<comment type="similarity">
    <text evidence="1 2">Belongs to the outer membrane factor (OMF) (TC 1.B.17) family.</text>
</comment>
<dbReference type="GO" id="GO:0005886">
    <property type="term" value="C:plasma membrane"/>
    <property type="evidence" value="ECO:0007669"/>
    <property type="project" value="UniProtKB-SubCell"/>
</dbReference>
<keyword evidence="5" id="KW-1185">Reference proteome</keyword>
<dbReference type="EMBL" id="SRYD01000038">
    <property type="protein sequence ID" value="TGY72817.1"/>
    <property type="molecule type" value="Genomic_DNA"/>
</dbReference>
<keyword evidence="2" id="KW-0449">Lipoprotein</keyword>
<dbReference type="Proteomes" id="UP000186351">
    <property type="component" value="Chromosome"/>
</dbReference>
<reference evidence="3" key="2">
    <citation type="submission" date="2017-04" db="EMBL/GenBank/DDBJ databases">
        <title>Complete Genome Sequences of Twelve Strains of a Stable Defined Moderately Diverse Mouse Microbiota 2 (sDMDMm2).</title>
        <authorList>
            <person name="Uchimura Y."/>
            <person name="Wyss M."/>
            <person name="Brugiroux S."/>
            <person name="Limenitakis J.P."/>
            <person name="Stecher B."/>
            <person name="McCoy K.D."/>
            <person name="Macpherson A.J."/>
        </authorList>
    </citation>
    <scope>NUCLEOTIDE SEQUENCE</scope>
    <source>
        <strain evidence="3">YL27</strain>
    </source>
</reference>
<evidence type="ECO:0000256" key="2">
    <source>
        <dbReference type="RuleBase" id="RU362097"/>
    </source>
</evidence>
<dbReference type="InterPro" id="IPR010131">
    <property type="entry name" value="MdtP/NodT-like"/>
</dbReference>
<organism evidence="3 5">
    <name type="scientific">Muribaculum intestinale</name>
    <dbReference type="NCBI Taxonomy" id="1796646"/>
    <lineage>
        <taxon>Bacteria</taxon>
        <taxon>Pseudomonadati</taxon>
        <taxon>Bacteroidota</taxon>
        <taxon>Bacteroidia</taxon>
        <taxon>Bacteroidales</taxon>
        <taxon>Muribaculaceae</taxon>
        <taxon>Muribaculum</taxon>
    </lineage>
</organism>
<dbReference type="EMBL" id="CP015402">
    <property type="protein sequence ID" value="ANU62586.1"/>
    <property type="molecule type" value="Genomic_DNA"/>
</dbReference>
<reference evidence="5" key="1">
    <citation type="submission" date="2016-04" db="EMBL/GenBank/DDBJ databases">
        <title>Complete Genome Sequences of Twelve Strains of a Stable Defined Moderately Diverse Mouse Microbiota 2 (sDMDMm2).</title>
        <authorList>
            <person name="Uchimura Y."/>
            <person name="Wyss M."/>
            <person name="Brugiroux S."/>
            <person name="Limenitakis J.P."/>
            <person name="Stecher B."/>
            <person name="McCoy K.D."/>
            <person name="Macpherson A.J."/>
        </authorList>
    </citation>
    <scope>NUCLEOTIDE SEQUENCE [LARGE SCALE GENOMIC DNA]</scope>
    <source>
        <strain evidence="5">YL27</strain>
    </source>
</reference>
<dbReference type="PROSITE" id="PS51257">
    <property type="entry name" value="PROKAR_LIPOPROTEIN"/>
    <property type="match status" value="1"/>
</dbReference>
<evidence type="ECO:0000256" key="1">
    <source>
        <dbReference type="ARBA" id="ARBA00007613"/>
    </source>
</evidence>
<protein>
    <submittedName>
        <fullName evidence="4">Efflux transporter outer membrane subunit</fullName>
    </submittedName>
</protein>
<keyword evidence="2" id="KW-1134">Transmembrane beta strand</keyword>
<dbReference type="InterPro" id="IPR003423">
    <property type="entry name" value="OMP_efflux"/>
</dbReference>
<dbReference type="Gene3D" id="1.20.1600.10">
    <property type="entry name" value="Outer membrane efflux proteins (OEP)"/>
    <property type="match status" value="1"/>
</dbReference>
<evidence type="ECO:0000313" key="5">
    <source>
        <dbReference type="Proteomes" id="UP000186351"/>
    </source>
</evidence>
<dbReference type="GO" id="GO:0015562">
    <property type="term" value="F:efflux transmembrane transporter activity"/>
    <property type="evidence" value="ECO:0007669"/>
    <property type="project" value="InterPro"/>
</dbReference>
<accession>A0A1B1S711</accession>
<dbReference type="PANTHER" id="PTHR30203:SF33">
    <property type="entry name" value="BLR4455 PROTEIN"/>
    <property type="match status" value="1"/>
</dbReference>
<reference evidence="4 6" key="3">
    <citation type="submission" date="2019-04" db="EMBL/GenBank/DDBJ databases">
        <title>Microbes associate with the intestines of laboratory mice.</title>
        <authorList>
            <person name="Navarre W."/>
            <person name="Wong E."/>
            <person name="Huang K."/>
            <person name="Tropini C."/>
            <person name="Ng K."/>
            <person name="Yu B."/>
        </authorList>
    </citation>
    <scope>NUCLEOTIDE SEQUENCE [LARGE SCALE GENOMIC DNA]</scope>
    <source>
        <strain evidence="4 6">NM06_A21</strain>
    </source>
</reference>
<sequence>MVKQSRLTEYILAICGGLVLLLSGCRVGVNLPHADTVMPDRYVESWNGSADTLTMADYSWWEIYGDTALQAVIDATLRNNRDLAVARARIKELAAMKRVASAALLPSVSGQAYGQRETLNYGGDSHKGDPEFGLKATVSWEADLWGNLRYASDKSASELRAAIWSERALQMSLVAEAAKSYFELVALHTELAIVKSTLAARRESERIAKLRYEGGLTAETSYLQAKTETARTATYLPRLEQRIAAMENNISTIMGEYPSGIVHADRTADFSLPERLPVGMPSTLLRQRPDIRAEEERLKSAYAQVGVAYTDRFPRLTLTATGGLENEELGHFLKSPMSFLSAGLLGPIFDWGKRQGAYRAAQAAYEGAVSRYEGVVINAFSEVRTAISNYTKVQESYDSWAALERDAKATMELAQVQYINGAVGYLNVLDAQRSYFDARVGLSNAMRDKQTALADLYLALGGGWSDNATSVDVKEEQAKQ</sequence>
<evidence type="ECO:0000313" key="6">
    <source>
        <dbReference type="Proteomes" id="UP000306630"/>
    </source>
</evidence>
<name>A0A1B1S711_9BACT</name>
<keyword evidence="2" id="KW-0564">Palmitate</keyword>
<dbReference type="GeneID" id="65535566"/>
<proteinExistence type="inferred from homology"/>
<dbReference type="Pfam" id="PF02321">
    <property type="entry name" value="OEP"/>
    <property type="match status" value="2"/>
</dbReference>
<dbReference type="NCBIfam" id="TIGR01845">
    <property type="entry name" value="outer_NodT"/>
    <property type="match status" value="1"/>
</dbReference>
<dbReference type="PANTHER" id="PTHR30203">
    <property type="entry name" value="OUTER MEMBRANE CATION EFFLUX PROTEIN"/>
    <property type="match status" value="1"/>
</dbReference>
<dbReference type="AlphaFoldDB" id="A0A1B1S711"/>
<comment type="subcellular location">
    <subcellularLocation>
        <location evidence="2">Cell membrane</location>
        <topology evidence="2">Lipid-anchor</topology>
    </subcellularLocation>
</comment>
<dbReference type="STRING" id="1796646.A4V02_01770"/>
<keyword evidence="2" id="KW-0472">Membrane</keyword>